<keyword evidence="1" id="KW-0175">Coiled coil</keyword>
<dbReference type="Proteomes" id="UP000053593">
    <property type="component" value="Unassembled WGS sequence"/>
</dbReference>
<dbReference type="HOGENOM" id="CLU_023362_2_0_1"/>
<protein>
    <submittedName>
        <fullName evidence="2">Uncharacterized protein</fullName>
    </submittedName>
</protein>
<gene>
    <name evidence="2" type="ORF">GYMLUDRAFT_248677</name>
</gene>
<name>A0A0D0BL11_9AGAR</name>
<evidence type="ECO:0000313" key="2">
    <source>
        <dbReference type="EMBL" id="KIK55426.1"/>
    </source>
</evidence>
<dbReference type="EMBL" id="KN834806">
    <property type="protein sequence ID" value="KIK55426.1"/>
    <property type="molecule type" value="Genomic_DNA"/>
</dbReference>
<feature type="coiled-coil region" evidence="1">
    <location>
        <begin position="437"/>
        <end position="471"/>
    </location>
</feature>
<keyword evidence="3" id="KW-1185">Reference proteome</keyword>
<sequence length="776" mass="86613">MVPFSNALPSAPPVAKKMRHVAFECSTRLSYPSISITDRVPSILPTGLQPIYEDAYLANSSPEVLDRVAADEWKDIFGHYLSCEYCALHNLQSTCSLRPNSLSCATCEANYPSSKKFCSFKSVFQLLQFHILAKLPLIVAYCFISSQGLFTIQDKEWTALTIGLQNIPYYGSHPKELGLLSDRPKVPEGKRKAVVSSTAFCKSQLLQQERELLGELSCEQVILAPSRKGKEVIHDPVDIDVEMEAPDAMESMELDYPEEVPSTSALVPAAPVPALMKPAVVSSLKTWFFEPLVKPVPSNGTIPSRDDMIRAAIERIVMQVAELLSSCSKVMMEQDLWALADGLVQGIFNDLKEQMKHLSSNPPAPFSNSRLTQFVESLSMINLSSANIKSDCLETENLHLKEQVSSQDGQLEEKDKELTRLKSFVRHFKGDVLSTEVRQLREALEGQESEIESLKAKLAASEEARQVAVEESKLRDEELAQLWQLFESSLVTASPSPFDSASFLDHLTDAAESISQVISDQDVLVNQAHCEFGQLQRVVEGQSNEIHKLRELLSRTMRKFEDKMLESSRDAQEARYLHKTAEVTIKEQDRVIKELRDSLVESHNLQLAAEALAQGRGELHRLLNIGDLPLEPVTTSTIAPMDVWGGPSSDSFPFETKSDSTPDSLSNFVPSLDTTSLPSTLVKTRNTSPVVIFSSGHPNAYFVCTGEDPLTYSLVKKNENELVDPCLHMALTLQNIREQMEIERVEDLYAWELEEVFGIPFDVRAEHDELIESSFD</sequence>
<accession>A0A0D0BL11</accession>
<organism evidence="2 3">
    <name type="scientific">Collybiopsis luxurians FD-317 M1</name>
    <dbReference type="NCBI Taxonomy" id="944289"/>
    <lineage>
        <taxon>Eukaryota</taxon>
        <taxon>Fungi</taxon>
        <taxon>Dikarya</taxon>
        <taxon>Basidiomycota</taxon>
        <taxon>Agaricomycotina</taxon>
        <taxon>Agaricomycetes</taxon>
        <taxon>Agaricomycetidae</taxon>
        <taxon>Agaricales</taxon>
        <taxon>Marasmiineae</taxon>
        <taxon>Omphalotaceae</taxon>
        <taxon>Collybiopsis</taxon>
        <taxon>Collybiopsis luxurians</taxon>
    </lineage>
</organism>
<dbReference type="AlphaFoldDB" id="A0A0D0BL11"/>
<evidence type="ECO:0000256" key="1">
    <source>
        <dbReference type="SAM" id="Coils"/>
    </source>
</evidence>
<proteinExistence type="predicted"/>
<evidence type="ECO:0000313" key="3">
    <source>
        <dbReference type="Proteomes" id="UP000053593"/>
    </source>
</evidence>
<reference evidence="2 3" key="1">
    <citation type="submission" date="2014-04" db="EMBL/GenBank/DDBJ databases">
        <title>Evolutionary Origins and Diversification of the Mycorrhizal Mutualists.</title>
        <authorList>
            <consortium name="DOE Joint Genome Institute"/>
            <consortium name="Mycorrhizal Genomics Consortium"/>
            <person name="Kohler A."/>
            <person name="Kuo A."/>
            <person name="Nagy L.G."/>
            <person name="Floudas D."/>
            <person name="Copeland A."/>
            <person name="Barry K.W."/>
            <person name="Cichocki N."/>
            <person name="Veneault-Fourrey C."/>
            <person name="LaButti K."/>
            <person name="Lindquist E.A."/>
            <person name="Lipzen A."/>
            <person name="Lundell T."/>
            <person name="Morin E."/>
            <person name="Murat C."/>
            <person name="Riley R."/>
            <person name="Ohm R."/>
            <person name="Sun H."/>
            <person name="Tunlid A."/>
            <person name="Henrissat B."/>
            <person name="Grigoriev I.V."/>
            <person name="Hibbett D.S."/>
            <person name="Martin F."/>
        </authorList>
    </citation>
    <scope>NUCLEOTIDE SEQUENCE [LARGE SCALE GENOMIC DNA]</scope>
    <source>
        <strain evidence="2 3">FD-317 M1</strain>
    </source>
</reference>